<gene>
    <name evidence="1" type="ORF">FWK35_00024959</name>
</gene>
<keyword evidence="2" id="KW-1185">Reference proteome</keyword>
<comment type="caution">
    <text evidence="1">The sequence shown here is derived from an EMBL/GenBank/DDBJ whole genome shotgun (WGS) entry which is preliminary data.</text>
</comment>
<name>A0A6G0YI79_APHCR</name>
<evidence type="ECO:0000313" key="2">
    <source>
        <dbReference type="Proteomes" id="UP000478052"/>
    </source>
</evidence>
<dbReference type="OrthoDB" id="6589966at2759"/>
<dbReference type="EMBL" id="VUJU01003911">
    <property type="protein sequence ID" value="KAF0756202.1"/>
    <property type="molecule type" value="Genomic_DNA"/>
</dbReference>
<dbReference type="AlphaFoldDB" id="A0A6G0YI79"/>
<dbReference type="Proteomes" id="UP000478052">
    <property type="component" value="Unassembled WGS sequence"/>
</dbReference>
<sequence>MSESNITIDRSSVLCKTFIKFDKKVTFTSRQIENLFKLQLLNMKPQECVTSVSSTLKLDDIEENLTHFWLADMLSNIVRNLQHSHFSVQQGVIIVRWVVHYMSLVITEKLSKVMLFEKLRSGIIVALENAGEYMIPLPNSTQCSSYVTTAKHKTKHSSKVVKDSTSESNHKPMTALQIAASIANTLHEMFWDDFKYTVIQMAFDADPIQEINNKIPNTIKDIDPLHLRNDSNDLVNENTADKDEQFCAIMDRYFLRSPNNPSPDYDRLINSLKQSMCRKSKLYELYDKDE</sequence>
<reference evidence="1 2" key="1">
    <citation type="submission" date="2019-08" db="EMBL/GenBank/DDBJ databases">
        <title>Whole genome of Aphis craccivora.</title>
        <authorList>
            <person name="Voronova N.V."/>
            <person name="Shulinski R.S."/>
            <person name="Bandarenka Y.V."/>
            <person name="Zhorov D.G."/>
            <person name="Warner D."/>
        </authorList>
    </citation>
    <scope>NUCLEOTIDE SEQUENCE [LARGE SCALE GENOMIC DNA]</scope>
    <source>
        <strain evidence="1">180601</strain>
        <tissue evidence="1">Whole Body</tissue>
    </source>
</reference>
<evidence type="ECO:0000313" key="1">
    <source>
        <dbReference type="EMBL" id="KAF0756202.1"/>
    </source>
</evidence>
<organism evidence="1 2">
    <name type="scientific">Aphis craccivora</name>
    <name type="common">Cowpea aphid</name>
    <dbReference type="NCBI Taxonomy" id="307492"/>
    <lineage>
        <taxon>Eukaryota</taxon>
        <taxon>Metazoa</taxon>
        <taxon>Ecdysozoa</taxon>
        <taxon>Arthropoda</taxon>
        <taxon>Hexapoda</taxon>
        <taxon>Insecta</taxon>
        <taxon>Pterygota</taxon>
        <taxon>Neoptera</taxon>
        <taxon>Paraneoptera</taxon>
        <taxon>Hemiptera</taxon>
        <taxon>Sternorrhyncha</taxon>
        <taxon>Aphidomorpha</taxon>
        <taxon>Aphidoidea</taxon>
        <taxon>Aphididae</taxon>
        <taxon>Aphidini</taxon>
        <taxon>Aphis</taxon>
        <taxon>Aphis</taxon>
    </lineage>
</organism>
<proteinExistence type="predicted"/>
<accession>A0A6G0YI79</accession>
<protein>
    <submittedName>
        <fullName evidence="1">Uncharacterized protein</fullName>
    </submittedName>
</protein>